<sequence>MNRLFSLSSPRRLIPLTGRNPSISSSSISVRSFLISRPAQTAFESSSLIKSQPRSLVSVNSLTPTSLTSGPHEELPLPYINEGGFSSSKPQIARDLMSVSKFTVVFAMSMIFFSGVWFVGYVYYLEKIKLNAPASLWELDKTMSQAAEWGWELENDDWTGGVAGGTSPELGWDTRRALLSAWAAITWGIKPQAVQDTDFTGEGEEHESSAFAGAFKGMIQAEKDNFHRSFGRMPDEFNQGEHAVAEMYVLLAIKQSETMPGVWFPPPLDHSIDNDLPPEVQPVSIRRPRPENTIGLVLTLRHAQVLERAIAPKALRAAKELYRRVLHVVDGVQGAETLEAQLARKIADLGKLTGVPEEESESWLRWGIHRLVGIHPTIAPIDKISEELIVSGSTAVPANSPWWKRLSILSSHNAASVEPTASLSIPNPSIDEILSLASQACLPPSRTRALLALLLSLSSLQSNPATLNQAQCTQTSVLSFLSDTLAALPVSVSAGAFAYPPQQLYHLNLKLYQALFSIHLAEVMYASRSTADEVKNREDKLELTIRWLDAAFLQASSLAFILTSPPRSTLPPTLPFLPPPPSTSSNTSENSILAATLAGVGNNTRQPGLPEEPSFQFTDNPVLRSPSSALLISSRKAAASAANLLGVLLLREPGDLTVSRLEKVRRYLEAAMAYEGKPPPLDESDLGLGGKDVIDDVEAGGVWSKYYTSWQAIRQMEKEMKEST</sequence>
<organism evidence="2">
    <name type="scientific">Phaffia rhodozyma</name>
    <name type="common">Yeast</name>
    <name type="synonym">Xanthophyllomyces dendrorhous</name>
    <dbReference type="NCBI Taxonomy" id="264483"/>
    <lineage>
        <taxon>Eukaryota</taxon>
        <taxon>Fungi</taxon>
        <taxon>Dikarya</taxon>
        <taxon>Basidiomycota</taxon>
        <taxon>Agaricomycotina</taxon>
        <taxon>Tremellomycetes</taxon>
        <taxon>Cystofilobasidiales</taxon>
        <taxon>Mrakiaceae</taxon>
        <taxon>Phaffia</taxon>
    </lineage>
</organism>
<keyword evidence="1" id="KW-1133">Transmembrane helix</keyword>
<evidence type="ECO:0000256" key="1">
    <source>
        <dbReference type="SAM" id="Phobius"/>
    </source>
</evidence>
<protein>
    <submittedName>
        <fullName evidence="2">Uncharacterized protein</fullName>
    </submittedName>
</protein>
<dbReference type="EMBL" id="LN483142">
    <property type="protein sequence ID" value="CED82982.1"/>
    <property type="molecule type" value="Genomic_DNA"/>
</dbReference>
<evidence type="ECO:0000313" key="2">
    <source>
        <dbReference type="EMBL" id="CED82982.1"/>
    </source>
</evidence>
<name>A0A0F7SLN4_PHARH</name>
<keyword evidence="1" id="KW-0812">Transmembrane</keyword>
<accession>A0A0F7SLN4</accession>
<reference evidence="2" key="1">
    <citation type="submission" date="2014-08" db="EMBL/GenBank/DDBJ databases">
        <authorList>
            <person name="Sharma Rahul"/>
            <person name="Thines Marco"/>
        </authorList>
    </citation>
    <scope>NUCLEOTIDE SEQUENCE</scope>
</reference>
<feature type="transmembrane region" description="Helical" evidence="1">
    <location>
        <begin position="102"/>
        <end position="124"/>
    </location>
</feature>
<dbReference type="AlphaFoldDB" id="A0A0F7SLN4"/>
<keyword evidence="1" id="KW-0472">Membrane</keyword>
<proteinExistence type="predicted"/>